<feature type="transmembrane region" description="Helical" evidence="1">
    <location>
        <begin position="54"/>
        <end position="79"/>
    </location>
</feature>
<protein>
    <submittedName>
        <fullName evidence="2">Uncharacterized protein</fullName>
    </submittedName>
</protein>
<keyword evidence="1" id="KW-0812">Transmembrane</keyword>
<keyword evidence="1" id="KW-1133">Transmembrane helix</keyword>
<feature type="transmembrane region" description="Helical" evidence="1">
    <location>
        <begin position="26"/>
        <end position="48"/>
    </location>
</feature>
<proteinExistence type="predicted"/>
<dbReference type="EMBL" id="CATQJA010002679">
    <property type="protein sequence ID" value="CAJ0584076.1"/>
    <property type="molecule type" value="Genomic_DNA"/>
</dbReference>
<dbReference type="InterPro" id="IPR032055">
    <property type="entry name" value="TMEM72"/>
</dbReference>
<dbReference type="AlphaFoldDB" id="A0AA36GGA1"/>
<accession>A0AA36GGA1</accession>
<evidence type="ECO:0000313" key="2">
    <source>
        <dbReference type="EMBL" id="CAJ0584076.1"/>
    </source>
</evidence>
<evidence type="ECO:0000313" key="3">
    <source>
        <dbReference type="Proteomes" id="UP001177023"/>
    </source>
</evidence>
<feature type="transmembrane region" description="Helical" evidence="1">
    <location>
        <begin position="121"/>
        <end position="139"/>
    </location>
</feature>
<reference evidence="2" key="1">
    <citation type="submission" date="2023-06" db="EMBL/GenBank/DDBJ databases">
        <authorList>
            <person name="Delattre M."/>
        </authorList>
    </citation>
    <scope>NUCLEOTIDE SEQUENCE</scope>
    <source>
        <strain evidence="2">AF72</strain>
    </source>
</reference>
<organism evidence="2 3">
    <name type="scientific">Mesorhabditis spiculigera</name>
    <dbReference type="NCBI Taxonomy" id="96644"/>
    <lineage>
        <taxon>Eukaryota</taxon>
        <taxon>Metazoa</taxon>
        <taxon>Ecdysozoa</taxon>
        <taxon>Nematoda</taxon>
        <taxon>Chromadorea</taxon>
        <taxon>Rhabditida</taxon>
        <taxon>Rhabditina</taxon>
        <taxon>Rhabditomorpha</taxon>
        <taxon>Rhabditoidea</taxon>
        <taxon>Rhabditidae</taxon>
        <taxon>Mesorhabditinae</taxon>
        <taxon>Mesorhabditis</taxon>
    </lineage>
</organism>
<name>A0AA36GGA1_9BILA</name>
<keyword evidence="1" id="KW-0472">Membrane</keyword>
<dbReference type="Pfam" id="PF16054">
    <property type="entry name" value="TMEM72"/>
    <property type="match status" value="1"/>
</dbReference>
<sequence length="180" mass="19507">MPFAEPPPTVDVLMFRHPILRYVRPLRTLVGLVTMVLVFTCGINSLIGVTSAPIGVYLLLIGTPVFLLEFGPAITTVCGNNGCCCRTFGFVLGFDKKRRGVLYILMAIPLFLGFWSNNYSIVAGVLLTFCGLLYFVKGWEQRVVKMLTGLGPADATIPVRNASPPLPPAVDIPVNPLAPV</sequence>
<comment type="caution">
    <text evidence="2">The sequence shown here is derived from an EMBL/GenBank/DDBJ whole genome shotgun (WGS) entry which is preliminary data.</text>
</comment>
<keyword evidence="3" id="KW-1185">Reference proteome</keyword>
<feature type="non-terminal residue" evidence="2">
    <location>
        <position position="180"/>
    </location>
</feature>
<gene>
    <name evidence="2" type="ORF">MSPICULIGERA_LOCUS22143</name>
</gene>
<evidence type="ECO:0000256" key="1">
    <source>
        <dbReference type="SAM" id="Phobius"/>
    </source>
</evidence>
<dbReference type="Proteomes" id="UP001177023">
    <property type="component" value="Unassembled WGS sequence"/>
</dbReference>
<feature type="transmembrane region" description="Helical" evidence="1">
    <location>
        <begin position="100"/>
        <end position="115"/>
    </location>
</feature>